<evidence type="ECO:0000256" key="1">
    <source>
        <dbReference type="SAM" id="Coils"/>
    </source>
</evidence>
<evidence type="ECO:0000313" key="5">
    <source>
        <dbReference type="Proteomes" id="UP000028680"/>
    </source>
</evidence>
<dbReference type="AlphaFoldDB" id="A0AAN0RLH3"/>
<feature type="compositionally biased region" description="Basic and acidic residues" evidence="2">
    <location>
        <begin position="1"/>
        <end position="26"/>
    </location>
</feature>
<gene>
    <name evidence="4" type="ORF">RCA23_c29480</name>
</gene>
<reference evidence="4 5" key="1">
    <citation type="journal article" date="2014" name="ISME J.">
        <title>Adaptation of an abundant Roseobacter RCA organism to pelagic systems revealed by genomic and transcriptomic analyses.</title>
        <authorList>
            <person name="Voget S."/>
            <person name="Wemheuer B."/>
            <person name="Brinkhoff T."/>
            <person name="Vollmers J."/>
            <person name="Dietrich S."/>
            <person name="Giebel H.A."/>
            <person name="Beardsley C."/>
            <person name="Sardemann C."/>
            <person name="Bakenhus I."/>
            <person name="Billerbeck S."/>
            <person name="Daniel R."/>
            <person name="Simon M."/>
        </authorList>
    </citation>
    <scope>NUCLEOTIDE SEQUENCE [LARGE SCALE GENOMIC DNA]</scope>
    <source>
        <strain evidence="4 5">RCA23</strain>
    </source>
</reference>
<feature type="region of interest" description="Disordered" evidence="2">
    <location>
        <begin position="1"/>
        <end position="51"/>
    </location>
</feature>
<name>A0AAN0RLH3_9RHOB</name>
<sequence>MKQGEIQKVKIVSNKDPKDATERPIEDAELVEQSDPGTAPPEDPAARDTPNSSKFQVILPFLAGGVLAGGLGFGAAVLPAYLNPSDPLAPIVSAQDTLAKQLAEQETQIKQIQAKPAPKDHSATLIAMTEAIDALRRDIDQRQTKIETQLQALTLRLEEAEKQPLAQSVSPQAIKAYESELAKLRSDLAEVVQSASAQIEQTKAKAEELQMTTDARTRTGTITAALNAIRAAAENGAGYEAALSDLISATEVDLPEALQAHAKDGVAQLGGLQDRFSPAARAALKAIRLAEGPQTGENRLLAFLKAQFGVRSLEPQPGNSAEAVLSRAQAAVTKGDLTAALSELSALPQLGQNHLQDWIAAAQSRVAVQAALSELSSALSGN</sequence>
<evidence type="ECO:0000313" key="4">
    <source>
        <dbReference type="EMBL" id="AII88448.1"/>
    </source>
</evidence>
<accession>A0AAN0RLH3</accession>
<proteinExistence type="predicted"/>
<evidence type="ECO:0000256" key="2">
    <source>
        <dbReference type="SAM" id="MobiDB-lite"/>
    </source>
</evidence>
<keyword evidence="3" id="KW-0812">Transmembrane</keyword>
<keyword evidence="3" id="KW-0472">Membrane</keyword>
<evidence type="ECO:0000256" key="3">
    <source>
        <dbReference type="SAM" id="Phobius"/>
    </source>
</evidence>
<dbReference type="EMBL" id="CP003984">
    <property type="protein sequence ID" value="AII88448.1"/>
    <property type="molecule type" value="Genomic_DNA"/>
</dbReference>
<evidence type="ECO:0008006" key="6">
    <source>
        <dbReference type="Google" id="ProtNLM"/>
    </source>
</evidence>
<keyword evidence="3" id="KW-1133">Transmembrane helix</keyword>
<keyword evidence="1" id="KW-0175">Coiled coil</keyword>
<protein>
    <recommendedName>
        <fullName evidence="6">Mitochondrial inner membrane protein</fullName>
    </recommendedName>
</protein>
<feature type="coiled-coil region" evidence="1">
    <location>
        <begin position="143"/>
        <end position="212"/>
    </location>
</feature>
<dbReference type="KEGG" id="ptp:RCA23_c29480"/>
<feature type="transmembrane region" description="Helical" evidence="3">
    <location>
        <begin position="57"/>
        <end position="82"/>
    </location>
</feature>
<dbReference type="Proteomes" id="UP000028680">
    <property type="component" value="Chromosome"/>
</dbReference>
<keyword evidence="5" id="KW-1185">Reference proteome</keyword>
<organism evidence="4 5">
    <name type="scientific">Planktomarina temperata RCA23</name>
    <dbReference type="NCBI Taxonomy" id="666509"/>
    <lineage>
        <taxon>Bacteria</taxon>
        <taxon>Pseudomonadati</taxon>
        <taxon>Pseudomonadota</taxon>
        <taxon>Alphaproteobacteria</taxon>
        <taxon>Rhodobacterales</taxon>
        <taxon>Paracoccaceae</taxon>
        <taxon>Planktomarina</taxon>
    </lineage>
</organism>